<name>X0T4D5_9ZZZZ</name>
<comment type="caution">
    <text evidence="1">The sequence shown here is derived from an EMBL/GenBank/DDBJ whole genome shotgun (WGS) entry which is preliminary data.</text>
</comment>
<sequence length="39" mass="4480">MDNLTAGNPRAHRVRVYYEGTDTINEGMPLCYNYLTTDN</sequence>
<accession>X0T4D5</accession>
<evidence type="ECO:0000313" key="1">
    <source>
        <dbReference type="EMBL" id="GAF88363.1"/>
    </source>
</evidence>
<gene>
    <name evidence="1" type="ORF">S01H1_23860</name>
</gene>
<organism evidence="1">
    <name type="scientific">marine sediment metagenome</name>
    <dbReference type="NCBI Taxonomy" id="412755"/>
    <lineage>
        <taxon>unclassified sequences</taxon>
        <taxon>metagenomes</taxon>
        <taxon>ecological metagenomes</taxon>
    </lineage>
</organism>
<protein>
    <submittedName>
        <fullName evidence="1">Uncharacterized protein</fullName>
    </submittedName>
</protein>
<reference evidence="1" key="1">
    <citation type="journal article" date="2014" name="Front. Microbiol.">
        <title>High frequency of phylogenetically diverse reductive dehalogenase-homologous genes in deep subseafloor sedimentary metagenomes.</title>
        <authorList>
            <person name="Kawai M."/>
            <person name="Futagami T."/>
            <person name="Toyoda A."/>
            <person name="Takaki Y."/>
            <person name="Nishi S."/>
            <person name="Hori S."/>
            <person name="Arai W."/>
            <person name="Tsubouchi T."/>
            <person name="Morono Y."/>
            <person name="Uchiyama I."/>
            <person name="Ito T."/>
            <person name="Fujiyama A."/>
            <person name="Inagaki F."/>
            <person name="Takami H."/>
        </authorList>
    </citation>
    <scope>NUCLEOTIDE SEQUENCE</scope>
    <source>
        <strain evidence="1">Expedition CK06-06</strain>
    </source>
</reference>
<feature type="non-terminal residue" evidence="1">
    <location>
        <position position="39"/>
    </location>
</feature>
<dbReference type="AlphaFoldDB" id="X0T4D5"/>
<dbReference type="EMBL" id="BARS01013936">
    <property type="protein sequence ID" value="GAF88363.1"/>
    <property type="molecule type" value="Genomic_DNA"/>
</dbReference>
<proteinExistence type="predicted"/>